<dbReference type="InterPro" id="IPR014349">
    <property type="entry name" value="Rieske_Fe-S_prot"/>
</dbReference>
<evidence type="ECO:0000256" key="1">
    <source>
        <dbReference type="ARBA" id="ARBA00004167"/>
    </source>
</evidence>
<proteinExistence type="inferred from homology"/>
<dbReference type="Gene3D" id="1.20.5.270">
    <property type="entry name" value="Ubiquinol cytochrome reductase, transmembrane domain"/>
    <property type="match status" value="1"/>
</dbReference>
<keyword evidence="10" id="KW-1015">Disulfide bond</keyword>
<evidence type="ECO:0000256" key="5">
    <source>
        <dbReference type="ARBA" id="ARBA00022723"/>
    </source>
</evidence>
<feature type="domain" description="Rieske" evidence="14">
    <location>
        <begin position="184"/>
        <end position="284"/>
    </location>
</feature>
<protein>
    <recommendedName>
        <fullName evidence="12">Cytochrome b-c1 complex subunit Rieske, mitochondrial</fullName>
    </recommendedName>
</protein>
<dbReference type="InterPro" id="IPR037008">
    <property type="entry name" value="bc1_Rieske_TM_sf"/>
</dbReference>
<evidence type="ECO:0000256" key="12">
    <source>
        <dbReference type="ARBA" id="ARBA00072517"/>
    </source>
</evidence>
<evidence type="ECO:0000256" key="8">
    <source>
        <dbReference type="ARBA" id="ARBA00023014"/>
    </source>
</evidence>
<evidence type="ECO:0000256" key="6">
    <source>
        <dbReference type="ARBA" id="ARBA00022989"/>
    </source>
</evidence>
<reference evidence="15 16" key="1">
    <citation type="submission" date="2016-11" db="EMBL/GenBank/DDBJ databases">
        <authorList>
            <person name="Jaros S."/>
            <person name="Januszkiewicz K."/>
            <person name="Wedrychowicz H."/>
        </authorList>
    </citation>
    <scope>NUCLEOTIDE SEQUENCE [LARGE SCALE GENOMIC DNA]</scope>
</reference>
<dbReference type="Gene3D" id="2.102.10.10">
    <property type="entry name" value="Rieske [2Fe-2S] iron-sulphur domain"/>
    <property type="match status" value="1"/>
</dbReference>
<accession>A0A2X0PBI7</accession>
<dbReference type="EMBL" id="FQNC01000046">
    <property type="protein sequence ID" value="SGY68865.1"/>
    <property type="molecule type" value="Genomic_DNA"/>
</dbReference>
<dbReference type="AlphaFoldDB" id="A0A2X0PBI7"/>
<name>A0A2X0PBI7_9BASI</name>
<keyword evidence="5" id="KW-0479">Metal-binding</keyword>
<dbReference type="STRING" id="796604.A0A2X0PBI7"/>
<evidence type="ECO:0000256" key="3">
    <source>
        <dbReference type="ARBA" id="ARBA00022692"/>
    </source>
</evidence>
<evidence type="ECO:0000259" key="14">
    <source>
        <dbReference type="PROSITE" id="PS51296"/>
    </source>
</evidence>
<dbReference type="PROSITE" id="PS51296">
    <property type="entry name" value="RIESKE"/>
    <property type="match status" value="1"/>
</dbReference>
<dbReference type="InterPro" id="IPR004192">
    <property type="entry name" value="Rieske_TM"/>
</dbReference>
<dbReference type="PRINTS" id="PR00162">
    <property type="entry name" value="RIESKE"/>
</dbReference>
<evidence type="ECO:0000313" key="16">
    <source>
        <dbReference type="Proteomes" id="UP000249464"/>
    </source>
</evidence>
<evidence type="ECO:0000256" key="2">
    <source>
        <dbReference type="ARBA" id="ARBA00010651"/>
    </source>
</evidence>
<keyword evidence="6" id="KW-1133">Transmembrane helix</keyword>
<dbReference type="InterPro" id="IPR017941">
    <property type="entry name" value="Rieske_2Fe-2S"/>
</dbReference>
<dbReference type="CDD" id="cd03470">
    <property type="entry name" value="Rieske_cytochrome_bc1"/>
    <property type="match status" value="1"/>
</dbReference>
<dbReference type="SUPFAM" id="SSF50022">
    <property type="entry name" value="ISP domain"/>
    <property type="match status" value="1"/>
</dbReference>
<organism evidence="15 16">
    <name type="scientific">Microbotryum silenes-dioicae</name>
    <dbReference type="NCBI Taxonomy" id="796604"/>
    <lineage>
        <taxon>Eukaryota</taxon>
        <taxon>Fungi</taxon>
        <taxon>Dikarya</taxon>
        <taxon>Basidiomycota</taxon>
        <taxon>Pucciniomycotina</taxon>
        <taxon>Microbotryomycetes</taxon>
        <taxon>Microbotryales</taxon>
        <taxon>Microbotryaceae</taxon>
        <taxon>Microbotryum</taxon>
    </lineage>
</organism>
<dbReference type="Proteomes" id="UP000249464">
    <property type="component" value="Unassembled WGS sequence"/>
</dbReference>
<dbReference type="GO" id="GO:0008121">
    <property type="term" value="F:quinol-cytochrome-c reductase activity"/>
    <property type="evidence" value="ECO:0007669"/>
    <property type="project" value="InterPro"/>
</dbReference>
<dbReference type="FunFam" id="2.102.10.10:FF:000001">
    <property type="entry name" value="Cytochrome b-c1 complex subunit Rieske, mitochondrial"/>
    <property type="match status" value="1"/>
</dbReference>
<sequence>MSAIRSSITLSATSRTLATGVPFARGLNLAAPAGASAADHGHGDASPRSDFGQIPTWSQKTELKSVGGLVSRASVNASPARPFQPRFMSTSSKQLAPTTQVPDFTPYTKGTTETSGRAYSYFLVGAMGTLTAAGAKSTVADFLTNMSASSDVLALAKVEVDLSAIPEGKNVIIKWRGKPVFIRHRTADEIEEANNVDIKSLRDPQTDADRVKKPEWLVMLGVCTHLGQSSTLGCVPIGEAGDYGGWYCPCHGSHYDISGRARRGPAPLNLEIPEYEFEEGDSKLIIG</sequence>
<evidence type="ECO:0000256" key="7">
    <source>
        <dbReference type="ARBA" id="ARBA00023004"/>
    </source>
</evidence>
<dbReference type="PANTHER" id="PTHR10134">
    <property type="entry name" value="CYTOCHROME B-C1 COMPLEX SUBUNIT RIESKE, MITOCHONDRIAL"/>
    <property type="match status" value="1"/>
</dbReference>
<dbReference type="GO" id="GO:0046872">
    <property type="term" value="F:metal ion binding"/>
    <property type="evidence" value="ECO:0007669"/>
    <property type="project" value="UniProtKB-KW"/>
</dbReference>
<comment type="subcellular location">
    <subcellularLocation>
        <location evidence="1">Membrane</location>
        <topology evidence="1">Single-pass membrane protein</topology>
    </subcellularLocation>
</comment>
<keyword evidence="7" id="KW-0408">Iron</keyword>
<dbReference type="SUPFAM" id="SSF81502">
    <property type="entry name" value="ISP transmembrane anchor"/>
    <property type="match status" value="1"/>
</dbReference>
<keyword evidence="16" id="KW-1185">Reference proteome</keyword>
<dbReference type="GO" id="GO:0016020">
    <property type="term" value="C:membrane"/>
    <property type="evidence" value="ECO:0007669"/>
    <property type="project" value="UniProtKB-SubCell"/>
</dbReference>
<dbReference type="InterPro" id="IPR006317">
    <property type="entry name" value="Ubiquinol_cyt_c_Rdtase_Fe-S-su"/>
</dbReference>
<dbReference type="NCBIfam" id="TIGR01416">
    <property type="entry name" value="Rieske_proteo"/>
    <property type="match status" value="1"/>
</dbReference>
<gene>
    <name evidence="15" type="primary">BQ5605_C004g02925</name>
    <name evidence="15" type="ORF">BQ5605_C004G02925</name>
</gene>
<keyword evidence="4" id="KW-0001">2Fe-2S</keyword>
<comment type="similarity">
    <text evidence="2">Belongs to the Rieske iron-sulfur protein family.</text>
</comment>
<feature type="region of interest" description="Disordered" evidence="13">
    <location>
        <begin position="34"/>
        <end position="54"/>
    </location>
</feature>
<evidence type="ECO:0000256" key="10">
    <source>
        <dbReference type="ARBA" id="ARBA00023157"/>
    </source>
</evidence>
<dbReference type="InterPro" id="IPR036922">
    <property type="entry name" value="Rieske_2Fe-2S_sf"/>
</dbReference>
<dbReference type="Pfam" id="PF00355">
    <property type="entry name" value="Rieske"/>
    <property type="match status" value="1"/>
</dbReference>
<evidence type="ECO:0000256" key="11">
    <source>
        <dbReference type="ARBA" id="ARBA00034078"/>
    </source>
</evidence>
<dbReference type="InterPro" id="IPR005805">
    <property type="entry name" value="Rieske_Fe-S_prot_C"/>
</dbReference>
<comment type="cofactor">
    <cofactor evidence="11">
        <name>[2Fe-2S] cluster</name>
        <dbReference type="ChEBI" id="CHEBI:190135"/>
    </cofactor>
</comment>
<dbReference type="GO" id="GO:0051537">
    <property type="term" value="F:2 iron, 2 sulfur cluster binding"/>
    <property type="evidence" value="ECO:0007669"/>
    <property type="project" value="UniProtKB-KW"/>
</dbReference>
<keyword evidence="8" id="KW-0411">Iron-sulfur</keyword>
<evidence type="ECO:0000256" key="13">
    <source>
        <dbReference type="SAM" id="MobiDB-lite"/>
    </source>
</evidence>
<keyword evidence="9" id="KW-0472">Membrane</keyword>
<evidence type="ECO:0000256" key="4">
    <source>
        <dbReference type="ARBA" id="ARBA00022714"/>
    </source>
</evidence>
<evidence type="ECO:0000313" key="15">
    <source>
        <dbReference type="EMBL" id="SGY68865.1"/>
    </source>
</evidence>
<keyword evidence="3" id="KW-0812">Transmembrane</keyword>
<dbReference type="Pfam" id="PF02921">
    <property type="entry name" value="UCR_TM"/>
    <property type="match status" value="1"/>
</dbReference>
<evidence type="ECO:0000256" key="9">
    <source>
        <dbReference type="ARBA" id="ARBA00023136"/>
    </source>
</evidence>